<protein>
    <submittedName>
        <fullName evidence="1">Putative enoyl-CoA hydratase domain protein</fullName>
    </submittedName>
</protein>
<dbReference type="EMBL" id="JAOB01000081">
    <property type="protein sequence ID" value="EUA13702.1"/>
    <property type="molecule type" value="Genomic_DNA"/>
</dbReference>
<sequence length="66" mass="7002">MAAQIAEVPGPTMAALKRIYVTGAAAVTRPALAAEQAIAGTHQTDTDELAARYAEISERNRRQIHG</sequence>
<name>X7Z2L4_MYCXE</name>
<organism evidence="1">
    <name type="scientific">Mycobacterium xenopi 4042</name>
    <dbReference type="NCBI Taxonomy" id="1299334"/>
    <lineage>
        <taxon>Bacteria</taxon>
        <taxon>Bacillati</taxon>
        <taxon>Actinomycetota</taxon>
        <taxon>Actinomycetes</taxon>
        <taxon>Mycobacteriales</taxon>
        <taxon>Mycobacteriaceae</taxon>
        <taxon>Mycobacterium</taxon>
    </lineage>
</organism>
<reference evidence="1" key="1">
    <citation type="submission" date="2014-01" db="EMBL/GenBank/DDBJ databases">
        <authorList>
            <person name="Brown-Elliot B."/>
            <person name="Wallace R."/>
            <person name="Lenaerts A."/>
            <person name="Ordway D."/>
            <person name="DeGroote M.A."/>
            <person name="Parker T."/>
            <person name="Sizemore C."/>
            <person name="Tallon L.J."/>
            <person name="Sadzewicz L.K."/>
            <person name="Sengamalay N."/>
            <person name="Fraser C.M."/>
            <person name="Hine E."/>
            <person name="Shefchek K.A."/>
            <person name="Das S.P."/>
            <person name="Tettelin H."/>
        </authorList>
    </citation>
    <scope>NUCLEOTIDE SEQUENCE [LARGE SCALE GENOMIC DNA]</scope>
    <source>
        <strain evidence="1">4042</strain>
    </source>
</reference>
<comment type="caution">
    <text evidence="1">The sequence shown here is derived from an EMBL/GenBank/DDBJ whole genome shotgun (WGS) entry which is preliminary data.</text>
</comment>
<evidence type="ECO:0000313" key="1">
    <source>
        <dbReference type="EMBL" id="EUA13702.1"/>
    </source>
</evidence>
<dbReference type="PATRIC" id="fig|1299334.3.peg.8588"/>
<gene>
    <name evidence="1" type="ORF">I553_6821</name>
</gene>
<accession>X7Z2L4</accession>
<dbReference type="AlphaFoldDB" id="X7Z2L4"/>
<proteinExistence type="predicted"/>